<dbReference type="Proteomes" id="UP000249661">
    <property type="component" value="Unassembled WGS sequence"/>
</dbReference>
<sequence length="324" mass="35138">MSEQIQKVAVIGCGVIGAGWASLFLARGLDVTIYDPAEGAENSFKHYLQDAWPSLQASMPIGDLPVTKYTFVKDLATSLRDVDFVQENGPERADFKVELMKTLDQHTRPGVVIASSSSGLPASGFIERCQQDPGRILVGHPFNPAHLVPLVEVVPHPATDSSAIATAMGFYRSLGKRPVLLHQEIPGFVANRLQAAINNEAYSLISRGVISAEDLDTAVTSGPGLRWALTGPIVTNALGGGGGSGGFAQRIERLGPSIQAWEENISKHRFAWSFEAVEKLNQEARKWLETVDWQNINATRDQMLLKVLAAKSSPSSRGEKIERL</sequence>
<evidence type="ECO:0000313" key="1">
    <source>
        <dbReference type="EMBL" id="RAH65002.1"/>
    </source>
</evidence>
<dbReference type="EMBL" id="KZ825002">
    <property type="protein sequence ID" value="RAH65002.1"/>
    <property type="molecule type" value="Genomic_DNA"/>
</dbReference>
<reference evidence="1" key="1">
    <citation type="submission" date="2018-02" db="EMBL/GenBank/DDBJ databases">
        <title>The genomes of Aspergillus section Nigri reveals drivers in fungal speciation.</title>
        <authorList>
            <consortium name="DOE Joint Genome Institute"/>
            <person name="Vesth T.C."/>
            <person name="Nybo J."/>
            <person name="Theobald S."/>
            <person name="Brandl J."/>
            <person name="Frisvad J.C."/>
            <person name="Nielsen K.F."/>
            <person name="Lyhne E.K."/>
            <person name="Kogle M.E."/>
            <person name="Kuo A."/>
            <person name="Riley R."/>
            <person name="Clum A."/>
            <person name="Nolan M."/>
            <person name="Lipzen A."/>
            <person name="Salamov A."/>
            <person name="Henrissat B."/>
            <person name="Wiebenga A."/>
            <person name="De vries R.P."/>
            <person name="Grigoriev I.V."/>
            <person name="Mortensen U.H."/>
            <person name="Andersen M.R."/>
            <person name="Baker S.E."/>
        </authorList>
    </citation>
    <scope>NUCLEOTIDE SEQUENCE</scope>
    <source>
        <strain evidence="1">CBS 121060</strain>
    </source>
</reference>
<evidence type="ECO:0000313" key="2">
    <source>
        <dbReference type="Proteomes" id="UP000249661"/>
    </source>
</evidence>
<keyword evidence="2" id="KW-1185">Reference proteome</keyword>
<organism evidence="1 2">
    <name type="scientific">Aspergillus aculeatinus CBS 121060</name>
    <dbReference type="NCBI Taxonomy" id="1448322"/>
    <lineage>
        <taxon>Eukaryota</taxon>
        <taxon>Fungi</taxon>
        <taxon>Dikarya</taxon>
        <taxon>Ascomycota</taxon>
        <taxon>Pezizomycotina</taxon>
        <taxon>Eurotiomycetes</taxon>
        <taxon>Eurotiomycetidae</taxon>
        <taxon>Eurotiales</taxon>
        <taxon>Aspergillaceae</taxon>
        <taxon>Aspergillus</taxon>
        <taxon>Aspergillus subgen. Circumdati</taxon>
    </lineage>
</organism>
<gene>
    <name evidence="1" type="ORF">BO66DRAFT_463274</name>
</gene>
<accession>A0ACD1GUJ0</accession>
<proteinExistence type="predicted"/>
<name>A0ACD1GUJ0_9EURO</name>
<protein>
    <submittedName>
        <fullName evidence="1">Uncharacterized protein</fullName>
    </submittedName>
</protein>